<dbReference type="SUPFAM" id="SSF51735">
    <property type="entry name" value="NAD(P)-binding Rossmann-fold domains"/>
    <property type="match status" value="1"/>
</dbReference>
<dbReference type="RefSeq" id="WP_107600499.1">
    <property type="nucleotide sequence ID" value="NZ_JBOILH010000001.1"/>
</dbReference>
<dbReference type="PANTHER" id="PTHR43115:SF4">
    <property type="entry name" value="DEHYDROGENASE_REDUCTASE SDR FAMILY MEMBER 11"/>
    <property type="match status" value="1"/>
</dbReference>
<dbReference type="PIRSF" id="PIRSF000126">
    <property type="entry name" value="11-beta-HSD1"/>
    <property type="match status" value="1"/>
</dbReference>
<keyword evidence="6" id="KW-1185">Reference proteome</keyword>
<gene>
    <name evidence="5" type="ORF">BU057_02625</name>
</gene>
<evidence type="ECO:0000313" key="5">
    <source>
        <dbReference type="EMBL" id="PTI70193.1"/>
    </source>
</evidence>
<dbReference type="SMART" id="SM00822">
    <property type="entry name" value="PKS_KR"/>
    <property type="match status" value="1"/>
</dbReference>
<evidence type="ECO:0000313" key="6">
    <source>
        <dbReference type="Proteomes" id="UP000240859"/>
    </source>
</evidence>
<comment type="caution">
    <text evidence="5">The sequence shown here is derived from an EMBL/GenBank/DDBJ whole genome shotgun (WGS) entry which is preliminary data.</text>
</comment>
<organism evidence="5 6">
    <name type="scientific">Staphylococcus succinus</name>
    <dbReference type="NCBI Taxonomy" id="61015"/>
    <lineage>
        <taxon>Bacteria</taxon>
        <taxon>Bacillati</taxon>
        <taxon>Bacillota</taxon>
        <taxon>Bacilli</taxon>
        <taxon>Bacillales</taxon>
        <taxon>Staphylococcaceae</taxon>
        <taxon>Staphylococcus</taxon>
    </lineage>
</organism>
<dbReference type="InterPro" id="IPR036291">
    <property type="entry name" value="NAD(P)-bd_dom_sf"/>
</dbReference>
<dbReference type="InterPro" id="IPR002347">
    <property type="entry name" value="SDR_fam"/>
</dbReference>
<name>A0ABX5IPD9_9STAP</name>
<dbReference type="Gene3D" id="3.40.50.720">
    <property type="entry name" value="NAD(P)-binding Rossmann-like Domain"/>
    <property type="match status" value="1"/>
</dbReference>
<evidence type="ECO:0000259" key="4">
    <source>
        <dbReference type="SMART" id="SM00822"/>
    </source>
</evidence>
<reference evidence="5 6" key="1">
    <citation type="journal article" date="2016" name="Front. Microbiol.">
        <title>Comprehensive Phylogenetic Analysis of Bovine Non-aureus Staphylococci Species Based on Whole-Genome Sequencing.</title>
        <authorList>
            <person name="Naushad S."/>
            <person name="Barkema H.W."/>
            <person name="Luby C."/>
            <person name="Condas L.A."/>
            <person name="Nobrega D.B."/>
            <person name="Carson D.A."/>
            <person name="De Buck J."/>
        </authorList>
    </citation>
    <scope>NUCLEOTIDE SEQUENCE [LARGE SCALE GENOMIC DNA]</scope>
    <source>
        <strain evidence="5 6">SNUC 1084</strain>
    </source>
</reference>
<evidence type="ECO:0000256" key="1">
    <source>
        <dbReference type="ARBA" id="ARBA00006484"/>
    </source>
</evidence>
<protein>
    <submittedName>
        <fullName evidence="5">Oxidoreductase</fullName>
    </submittedName>
</protein>
<dbReference type="PANTHER" id="PTHR43115">
    <property type="entry name" value="DEHYDROGENASE/REDUCTASE SDR FAMILY MEMBER 11"/>
    <property type="match status" value="1"/>
</dbReference>
<evidence type="ECO:0000256" key="3">
    <source>
        <dbReference type="RuleBase" id="RU000363"/>
    </source>
</evidence>
<dbReference type="Pfam" id="PF00106">
    <property type="entry name" value="adh_short"/>
    <property type="match status" value="1"/>
</dbReference>
<evidence type="ECO:0000256" key="2">
    <source>
        <dbReference type="ARBA" id="ARBA00023002"/>
    </source>
</evidence>
<dbReference type="Proteomes" id="UP000240859">
    <property type="component" value="Unassembled WGS sequence"/>
</dbReference>
<feature type="domain" description="Ketoreductase" evidence="4">
    <location>
        <begin position="7"/>
        <end position="192"/>
    </location>
</feature>
<dbReference type="PRINTS" id="PR00080">
    <property type="entry name" value="SDRFAMILY"/>
</dbReference>
<keyword evidence="2" id="KW-0560">Oxidoreductase</keyword>
<dbReference type="EMBL" id="PZFR01000007">
    <property type="protein sequence ID" value="PTI70193.1"/>
    <property type="molecule type" value="Genomic_DNA"/>
</dbReference>
<accession>A0ABX5IPD9</accession>
<dbReference type="InterPro" id="IPR057326">
    <property type="entry name" value="KR_dom"/>
</dbReference>
<dbReference type="CDD" id="cd05233">
    <property type="entry name" value="SDR_c"/>
    <property type="match status" value="1"/>
</dbReference>
<dbReference type="PRINTS" id="PR00081">
    <property type="entry name" value="GDHRDH"/>
</dbReference>
<sequence>MIELQDKVAIITGASSGIGASIAHALSNHGVKVVLSGRNESRLNAVAKRIQEEVQIEVDTLTVDVTQKSDIERLVRHTQEKFGRVDILVNSAGKMLSSAITDDDVDAWDTMLDVNVKGTLYGIHAVLPEFLNQSSGHIINISSISGFEVTKKSTLYSATKAAIHSITQGLEKELAKTGVRATSISPGMVDTPLSGDTDWGERKKLDPNDIAEAVLYALQQPSHVNVNEITVRPV</sequence>
<proteinExistence type="inferred from homology"/>
<comment type="similarity">
    <text evidence="1 3">Belongs to the short-chain dehydrogenases/reductases (SDR) family.</text>
</comment>